<organism evidence="1 2">
    <name type="scientific">Bordetella ansorpii</name>
    <dbReference type="NCBI Taxonomy" id="288768"/>
    <lineage>
        <taxon>Bacteria</taxon>
        <taxon>Pseudomonadati</taxon>
        <taxon>Pseudomonadota</taxon>
        <taxon>Betaproteobacteria</taxon>
        <taxon>Burkholderiales</taxon>
        <taxon>Alcaligenaceae</taxon>
        <taxon>Bordetella</taxon>
    </lineage>
</organism>
<name>A0A157SAH5_9BORD</name>
<dbReference type="InterPro" id="IPR025500">
    <property type="entry name" value="DUF4390"/>
</dbReference>
<keyword evidence="2" id="KW-1185">Reference proteome</keyword>
<protein>
    <recommendedName>
        <fullName evidence="3">Proline rich signal peptide protein</fullName>
    </recommendedName>
</protein>
<dbReference type="RefSeq" id="WP_082852932.1">
    <property type="nucleotide sequence ID" value="NZ_FKIF01000002.1"/>
</dbReference>
<proteinExistence type="predicted"/>
<reference evidence="1 2" key="1">
    <citation type="submission" date="2016-04" db="EMBL/GenBank/DDBJ databases">
        <authorList>
            <consortium name="Pathogen Informatics"/>
        </authorList>
    </citation>
    <scope>NUCLEOTIDE SEQUENCE [LARGE SCALE GENOMIC DNA]</scope>
    <source>
        <strain evidence="1 2">H050680373</strain>
    </source>
</reference>
<dbReference type="AlphaFoldDB" id="A0A157SAH5"/>
<gene>
    <name evidence="1" type="ORF">SAMEA3906486_01471</name>
</gene>
<evidence type="ECO:0000313" key="2">
    <source>
        <dbReference type="Proteomes" id="UP000076848"/>
    </source>
</evidence>
<evidence type="ECO:0008006" key="3">
    <source>
        <dbReference type="Google" id="ProtNLM"/>
    </source>
</evidence>
<dbReference type="EMBL" id="FKIF01000002">
    <property type="protein sequence ID" value="SAI67364.1"/>
    <property type="molecule type" value="Genomic_DNA"/>
</dbReference>
<evidence type="ECO:0000313" key="1">
    <source>
        <dbReference type="EMBL" id="SAI67364.1"/>
    </source>
</evidence>
<sequence length="204" mass="23265">MSARIRCKLMISRLFSLLLLAIVLLPLVGVGQVVHAADPHVTRIDPVVRDGKLEIDADVQFELNDQLRDAAQRGVPLYFTADVVITRARWWWLDRTEVETSLTWRIVYNALTRQWRAGVDELSLPVSSLDEAMEMVRNIRHWQVIGTDKLDPDVRYSGQLRVRLDTSMLARPFQVNALNSSSWSPATPWADFSFSLSRSPHDPS</sequence>
<accession>A0A157SAH5</accession>
<dbReference type="STRING" id="288768.SAMEA3906486_01471"/>
<dbReference type="Pfam" id="PF14334">
    <property type="entry name" value="DUF4390"/>
    <property type="match status" value="1"/>
</dbReference>
<dbReference type="Proteomes" id="UP000076848">
    <property type="component" value="Unassembled WGS sequence"/>
</dbReference>